<proteinExistence type="predicted"/>
<organism evidence="1 2">
    <name type="scientific">Cochliobolus carbonum (strain 26-R-13)</name>
    <name type="common">Maize leaf spot fungus</name>
    <name type="synonym">Bipolaris zeicola</name>
    <dbReference type="NCBI Taxonomy" id="930089"/>
    <lineage>
        <taxon>Eukaryota</taxon>
        <taxon>Fungi</taxon>
        <taxon>Dikarya</taxon>
        <taxon>Ascomycota</taxon>
        <taxon>Pezizomycotina</taxon>
        <taxon>Dothideomycetes</taxon>
        <taxon>Pleosporomycetidae</taxon>
        <taxon>Pleosporales</taxon>
        <taxon>Pleosporineae</taxon>
        <taxon>Pleosporaceae</taxon>
        <taxon>Bipolaris</taxon>
    </lineage>
</organism>
<gene>
    <name evidence="1" type="ORF">COCCADRAFT_90977</name>
</gene>
<dbReference type="RefSeq" id="XP_007710326.1">
    <property type="nucleotide sequence ID" value="XM_007712136.1"/>
</dbReference>
<dbReference type="AlphaFoldDB" id="W6YI86"/>
<sequence>LSRLSTARLHTHLRYRDHDEGKFPGICSAISSDCSSVLPHGRNNLHSRAAAVAQCP</sequence>
<protein>
    <submittedName>
        <fullName evidence="1">Uncharacterized protein</fullName>
    </submittedName>
</protein>
<dbReference type="GeneID" id="19153083"/>
<accession>W6YI86</accession>
<evidence type="ECO:0000313" key="2">
    <source>
        <dbReference type="Proteomes" id="UP000053841"/>
    </source>
</evidence>
<keyword evidence="2" id="KW-1185">Reference proteome</keyword>
<evidence type="ECO:0000313" key="1">
    <source>
        <dbReference type="EMBL" id="EUC35359.1"/>
    </source>
</evidence>
<name>W6YI86_COCC2</name>
<reference evidence="1 2" key="1">
    <citation type="journal article" date="2013" name="PLoS Genet.">
        <title>Comparative genome structure, secondary metabolite, and effector coding capacity across Cochliobolus pathogens.</title>
        <authorList>
            <person name="Condon B.J."/>
            <person name="Leng Y."/>
            <person name="Wu D."/>
            <person name="Bushley K.E."/>
            <person name="Ohm R.A."/>
            <person name="Otillar R."/>
            <person name="Martin J."/>
            <person name="Schackwitz W."/>
            <person name="Grimwood J."/>
            <person name="MohdZainudin N."/>
            <person name="Xue C."/>
            <person name="Wang R."/>
            <person name="Manning V.A."/>
            <person name="Dhillon B."/>
            <person name="Tu Z.J."/>
            <person name="Steffenson B.J."/>
            <person name="Salamov A."/>
            <person name="Sun H."/>
            <person name="Lowry S."/>
            <person name="LaButti K."/>
            <person name="Han J."/>
            <person name="Copeland A."/>
            <person name="Lindquist E."/>
            <person name="Barry K."/>
            <person name="Schmutz J."/>
            <person name="Baker S.E."/>
            <person name="Ciuffetti L.M."/>
            <person name="Grigoriev I.V."/>
            <person name="Zhong S."/>
            <person name="Turgeon B.G."/>
        </authorList>
    </citation>
    <scope>NUCLEOTIDE SEQUENCE [LARGE SCALE GENOMIC DNA]</scope>
    <source>
        <strain evidence="1 2">26-R-13</strain>
    </source>
</reference>
<feature type="non-terminal residue" evidence="1">
    <location>
        <position position="1"/>
    </location>
</feature>
<dbReference type="Proteomes" id="UP000053841">
    <property type="component" value="Unassembled WGS sequence"/>
</dbReference>
<dbReference type="KEGG" id="bze:COCCADRAFT_90977"/>
<dbReference type="EMBL" id="KI964576">
    <property type="protein sequence ID" value="EUC35359.1"/>
    <property type="molecule type" value="Genomic_DNA"/>
</dbReference>
<dbReference type="HOGENOM" id="CLU_3019768_0_0_1"/>